<evidence type="ECO:0000256" key="5">
    <source>
        <dbReference type="ARBA" id="ARBA00022771"/>
    </source>
</evidence>
<keyword evidence="17" id="KW-1185">Reference proteome</keyword>
<dbReference type="InterPro" id="IPR022656">
    <property type="entry name" value="XPA_C"/>
</dbReference>
<dbReference type="InterPro" id="IPR037129">
    <property type="entry name" value="XPA_sf"/>
</dbReference>
<keyword evidence="11" id="KW-1208">Phospholipid metabolism</keyword>
<sequence length="1683" mass="189750">MADYDYITRTNTSMDEVNHFTIIQRTENVHEMRSLLESEAPCTSIADDDNDETRVTKKPNCCSSYLGLIMAVLSSLCFSLCSLIVKVMGDVDPLELSAVRFIGILLPTISVVIYTQENPLGPREKRGFLILRAICGAMSLMTQFYAIRHMPLADASVVIFSAPVFVAIFARIFLNEQCTMFNIIMIVLTILGVLFITKPPFLFGDSVYDRGYTSETVRGAFVALIGTIFNANVYILLRHLKGIHYSVIMLTFSTIAIVLSSISTVVFGHVCWPPCGMERVLIILIAVFSFGGQVLLTKSLQLEQAGSVAIYRTADIVFAFIWQIIFFNEVPNIYSISGAVLVSTSVILTGVRKWLFLLPDNKKANRLRITVLGKKMGSLINLGQNVPMHMGPDHENVRIGKIRPSMKKNELLQKLEVEKPKNRCRDLPGYGYVYGVASNRKGGGVADALNGWNSNSTKPLKCHDPSHKVKSFIDMNRSCAILGLATAHDQELFRKKHPMQMLSHPLVKGPRKSSRKASFEVTFGRPNVRHAPMFEILQNKFQNDFIAEKLLQNARETNLFLPKHMTVGNIRDDGGSESGTGSGNGARSADINQNEPASQEYGQCAWCRSPIFEEHLADKVDCTNGCGREFHKECVLTLNPDFDPDTWICPKCTKDLVNCLVCAEKILKSHSVRHCSSCNVAAHETCTAENLEIDGTWLCPECTDKRDMAALFEKLSVLEVAAETVPAAIFTFRTEYERKLAVNRRAARLEAERMARNEKERNSKLKKHLTKSIPHRCKVQDIRRRSFPPKVYSVYSCVPSFEGGEISLKKVGSGSYVKLSDADIARIERNRQRALLLRQSRLAAHPYARDSEIKKSCEPKLIDTNGGFFLEPEKEESLKNQSKPIIDRPFLDGDTIHCNECEKPFMDSFLLSKFHEPICDNCRDGEDKHCLITKTEAKNTYLLKDCDLEKREPPLMCIKKKNPRQSNWGEMHLYLKSQVVKRAMEVWETEEKLEEEHEKRCVTRIRNKQNKFNKKVKELRRAVRSSLWKKDNKEHVHEYGAEEYSEDDDLYTKTCSIGYASFNMSLNKTSNSPDMQLQTIIRCQTTRPLLMILARETGPGPAAHNLPRTIGCHRRIDGKCNAPAYSIAGRTKFTFENYGPGPGAYHMPSGVTRRGLNIGHEYSLGPKLPPPKDYSPVPAPIYYPKAIPNKKKSHILQKIDPFSCYPTPAPNAYILPNPRSDNAIHLKGREKFASYLRESETPGPVALPEMDLWKKNSPQFIIGVRTKFIMNSLPKDRIKLNVGGTVFETTRSTVEKLGSDYFSRLLDPNSSFSQPTDGIFFIDRDPECFRVILNIARYGEVFLNDGHVTLELLEREAEFYLLSDCCRTIISRYKNEIPKRHITSVTMNTGGSGLCVCLELSPEDFNSSRADFLYHHACLKKERQYLFAGGMGYDLVCSVNSACSETLVRPREPLMCSRCLREIDVSTPRMCSFVALQLTKMFQISVEIRGEEHLKDEAAIVVCNHQSSIDVTCMMAVWPKMPRCAPIIKKELLYAGPFGICAWLCGAVFVDRSNSARAQKSLNCALNYLTERKIKLWFFPEGTRNDSGTMLPFKKGAFHLAIQSQRPILPMTFSSYANFYNKRIHKFDNGGKVIIQILPPIPTEGLTVDDMSTLMANVRSQMEASIASTTKEIEAALEAKKSK</sequence>
<dbReference type="SUPFAM" id="SSF57716">
    <property type="entry name" value="Glucocorticoid receptor-like (DNA-binding domain)"/>
    <property type="match status" value="1"/>
</dbReference>
<evidence type="ECO:0000256" key="9">
    <source>
        <dbReference type="ARBA" id="ARBA00023242"/>
    </source>
</evidence>
<dbReference type="InterPro" id="IPR011011">
    <property type="entry name" value="Znf_FYVE_PHD"/>
</dbReference>
<evidence type="ECO:0000256" key="13">
    <source>
        <dbReference type="SAM" id="Phobius"/>
    </source>
</evidence>
<feature type="transmembrane region" description="Helical" evidence="13">
    <location>
        <begin position="180"/>
        <end position="197"/>
    </location>
</feature>
<dbReference type="InterPro" id="IPR000210">
    <property type="entry name" value="BTB/POZ_dom"/>
</dbReference>
<dbReference type="Pfam" id="PF00892">
    <property type="entry name" value="EamA"/>
    <property type="match status" value="2"/>
</dbReference>
<dbReference type="PROSITE" id="PS01359">
    <property type="entry name" value="ZF_PHD_1"/>
    <property type="match status" value="1"/>
</dbReference>
<feature type="transmembrane region" description="Helical" evidence="13">
    <location>
        <begin position="309"/>
        <end position="327"/>
    </location>
</feature>
<dbReference type="Pfam" id="PF01286">
    <property type="entry name" value="XPA_N"/>
    <property type="match status" value="1"/>
</dbReference>
<dbReference type="SMART" id="SM00249">
    <property type="entry name" value="PHD"/>
    <property type="match status" value="2"/>
</dbReference>
<dbReference type="GO" id="GO:0008270">
    <property type="term" value="F:zinc ion binding"/>
    <property type="evidence" value="ECO:0007669"/>
    <property type="project" value="UniProtKB-KW"/>
</dbReference>
<dbReference type="InterPro" id="IPR019787">
    <property type="entry name" value="Znf_PHD-finger"/>
</dbReference>
<dbReference type="NCBIfam" id="TIGR00598">
    <property type="entry name" value="rad14"/>
    <property type="match status" value="1"/>
</dbReference>
<dbReference type="GO" id="GO:1901255">
    <property type="term" value="P:nucleotide-excision repair involved in interstrand cross-link repair"/>
    <property type="evidence" value="ECO:0007669"/>
    <property type="project" value="TreeGrafter"/>
</dbReference>
<feature type="transmembrane region" description="Helical" evidence="13">
    <location>
        <begin position="247"/>
        <end position="268"/>
    </location>
</feature>
<keyword evidence="11" id="KW-0443">Lipid metabolism</keyword>
<comment type="subcellular location">
    <subcellularLocation>
        <location evidence="1">Nucleus</location>
    </subcellularLocation>
</comment>
<dbReference type="InterPro" id="IPR002123">
    <property type="entry name" value="Plipid/glycerol_acylTrfase"/>
</dbReference>
<proteinExistence type="inferred from homology"/>
<dbReference type="InterPro" id="IPR000465">
    <property type="entry name" value="XPA/RAD14"/>
</dbReference>
<dbReference type="Pfam" id="PF01553">
    <property type="entry name" value="Acyltransferase"/>
    <property type="match status" value="1"/>
</dbReference>
<dbReference type="SMART" id="SM00225">
    <property type="entry name" value="BTB"/>
    <property type="match status" value="1"/>
</dbReference>
<dbReference type="EnsemblMetazoa" id="SMAR009119-RA">
    <property type="protein sequence ID" value="SMAR009119-PA"/>
    <property type="gene ID" value="SMAR009119"/>
</dbReference>
<evidence type="ECO:0000256" key="4">
    <source>
        <dbReference type="ARBA" id="ARBA00022763"/>
    </source>
</evidence>
<dbReference type="Pfam" id="PF14825">
    <property type="entry name" value="CFAP77"/>
    <property type="match status" value="1"/>
</dbReference>
<dbReference type="GO" id="GO:0070914">
    <property type="term" value="P:UV-damage excision repair"/>
    <property type="evidence" value="ECO:0007669"/>
    <property type="project" value="TreeGrafter"/>
</dbReference>
<dbReference type="eggNOG" id="KOG2848">
    <property type="taxonomic scope" value="Eukaryota"/>
</dbReference>
<dbReference type="PANTHER" id="PTHR10142">
    <property type="entry name" value="DNA REPAIR PROTEIN COMPLEMENTING XP-A CELLS"/>
    <property type="match status" value="1"/>
</dbReference>
<dbReference type="InterPro" id="IPR003131">
    <property type="entry name" value="T1-type_BTB"/>
</dbReference>
<evidence type="ECO:0000259" key="15">
    <source>
        <dbReference type="PROSITE" id="PS50097"/>
    </source>
</evidence>
<evidence type="ECO:0000256" key="1">
    <source>
        <dbReference type="ARBA" id="ARBA00004123"/>
    </source>
</evidence>
<dbReference type="EC" id="2.3.1.51" evidence="11"/>
<dbReference type="InterPro" id="IPR022652">
    <property type="entry name" value="Znf_XPA_CS"/>
</dbReference>
<evidence type="ECO:0000256" key="11">
    <source>
        <dbReference type="RuleBase" id="RU361267"/>
    </source>
</evidence>
<keyword evidence="5 10" id="KW-0863">Zinc-finger</keyword>
<feature type="region of interest" description="Disordered" evidence="12">
    <location>
        <begin position="570"/>
        <end position="592"/>
    </location>
</feature>
<dbReference type="SUPFAM" id="SSF69593">
    <property type="entry name" value="Glycerol-3-phosphate (1)-acyltransferase"/>
    <property type="match status" value="1"/>
</dbReference>
<evidence type="ECO:0000256" key="7">
    <source>
        <dbReference type="ARBA" id="ARBA00023125"/>
    </source>
</evidence>
<keyword evidence="13" id="KW-1133">Transmembrane helix</keyword>
<dbReference type="Gene3D" id="3.30.710.10">
    <property type="entry name" value="Potassium Channel Kv1.1, Chain A"/>
    <property type="match status" value="1"/>
</dbReference>
<keyword evidence="11" id="KW-0594">Phospholipid biosynthesis</keyword>
<dbReference type="GO" id="GO:0003684">
    <property type="term" value="F:damaged DNA binding"/>
    <property type="evidence" value="ECO:0007669"/>
    <property type="project" value="InterPro"/>
</dbReference>
<dbReference type="InterPro" id="IPR000620">
    <property type="entry name" value="EamA_dom"/>
</dbReference>
<dbReference type="SUPFAM" id="SSF54695">
    <property type="entry name" value="POZ domain"/>
    <property type="match status" value="1"/>
</dbReference>
<dbReference type="InterPro" id="IPR037185">
    <property type="entry name" value="EmrE-like"/>
</dbReference>
<keyword evidence="13" id="KW-0472">Membrane</keyword>
<dbReference type="CDD" id="cd07989">
    <property type="entry name" value="LPLAT_AGPAT-like"/>
    <property type="match status" value="1"/>
</dbReference>
<reference evidence="16" key="2">
    <citation type="submission" date="2015-02" db="UniProtKB">
        <authorList>
            <consortium name="EnsemblMetazoa"/>
        </authorList>
    </citation>
    <scope>IDENTIFICATION</scope>
</reference>
<dbReference type="CDD" id="cd21076">
    <property type="entry name" value="DBD_XPA"/>
    <property type="match status" value="1"/>
</dbReference>
<evidence type="ECO:0000256" key="8">
    <source>
        <dbReference type="ARBA" id="ARBA00023204"/>
    </source>
</evidence>
<dbReference type="SUPFAM" id="SSF103481">
    <property type="entry name" value="Multidrug resistance efflux transporter EmrE"/>
    <property type="match status" value="2"/>
</dbReference>
<reference evidence="17" key="1">
    <citation type="submission" date="2011-05" db="EMBL/GenBank/DDBJ databases">
        <authorList>
            <person name="Richards S.R."/>
            <person name="Qu J."/>
            <person name="Jiang H."/>
            <person name="Jhangiani S.N."/>
            <person name="Agravi P."/>
            <person name="Goodspeed R."/>
            <person name="Gross S."/>
            <person name="Mandapat C."/>
            <person name="Jackson L."/>
            <person name="Mathew T."/>
            <person name="Pu L."/>
            <person name="Thornton R."/>
            <person name="Saada N."/>
            <person name="Wilczek-Boney K.B."/>
            <person name="Lee S."/>
            <person name="Kovar C."/>
            <person name="Wu Y."/>
            <person name="Scherer S.E."/>
            <person name="Worley K.C."/>
            <person name="Muzny D.M."/>
            <person name="Gibbs R."/>
        </authorList>
    </citation>
    <scope>NUCLEOTIDE SEQUENCE</scope>
    <source>
        <strain evidence="17">Brora</strain>
    </source>
</reference>
<keyword evidence="11" id="KW-0012">Acyltransferase</keyword>
<dbReference type="Pfam" id="PF05181">
    <property type="entry name" value="XPA_C"/>
    <property type="match status" value="1"/>
</dbReference>
<dbReference type="CDD" id="cd18316">
    <property type="entry name" value="BTB_POZ_KCTD-like"/>
    <property type="match status" value="1"/>
</dbReference>
<dbReference type="Gene3D" id="3.90.530.10">
    <property type="entry name" value="XPA C-terminal domain"/>
    <property type="match status" value="1"/>
</dbReference>
<feature type="domain" description="BTB" evidence="15">
    <location>
        <begin position="1276"/>
        <end position="1345"/>
    </location>
</feature>
<dbReference type="SUPFAM" id="SSF57903">
    <property type="entry name" value="FYVE/PHD zinc finger"/>
    <property type="match status" value="2"/>
</dbReference>
<evidence type="ECO:0000259" key="14">
    <source>
        <dbReference type="PROSITE" id="PS50016"/>
    </source>
</evidence>
<feature type="transmembrane region" description="Helical" evidence="13">
    <location>
        <begin position="152"/>
        <end position="173"/>
    </location>
</feature>
<dbReference type="InterPro" id="IPR004552">
    <property type="entry name" value="AGP_acyltrans"/>
</dbReference>
<evidence type="ECO:0000256" key="6">
    <source>
        <dbReference type="ARBA" id="ARBA00022833"/>
    </source>
</evidence>
<evidence type="ECO:0000256" key="12">
    <source>
        <dbReference type="SAM" id="MobiDB-lite"/>
    </source>
</evidence>
<dbReference type="NCBIfam" id="TIGR00530">
    <property type="entry name" value="AGP_acyltrn"/>
    <property type="match status" value="1"/>
</dbReference>
<dbReference type="GO" id="GO:0051260">
    <property type="term" value="P:protein homooligomerization"/>
    <property type="evidence" value="ECO:0007669"/>
    <property type="project" value="InterPro"/>
</dbReference>
<name>T1J654_STRMM</name>
<keyword evidence="7" id="KW-0238">DNA-binding</keyword>
<feature type="transmembrane region" description="Helical" evidence="13">
    <location>
        <begin position="217"/>
        <end position="235"/>
    </location>
</feature>
<dbReference type="InterPro" id="IPR009061">
    <property type="entry name" value="DNA-bd_dom_put_sf"/>
</dbReference>
<dbReference type="GO" id="GO:0003841">
    <property type="term" value="F:1-acylglycerol-3-phosphate O-acyltransferase activity"/>
    <property type="evidence" value="ECO:0007669"/>
    <property type="project" value="UniProtKB-UniRule"/>
</dbReference>
<protein>
    <recommendedName>
        <fullName evidence="11">1-acyl-sn-glycerol-3-phosphate acyltransferase</fullName>
        <ecNumber evidence="11">2.3.1.51</ecNumber>
    </recommendedName>
</protein>
<feature type="transmembrane region" description="Helical" evidence="13">
    <location>
        <begin position="127"/>
        <end position="146"/>
    </location>
</feature>
<evidence type="ECO:0000256" key="10">
    <source>
        <dbReference type="PROSITE-ProRule" id="PRU00146"/>
    </source>
</evidence>
<dbReference type="PANTHER" id="PTHR10142:SF0">
    <property type="entry name" value="DNA REPAIR PROTEIN COMPLEMENTING XP-A CELLS"/>
    <property type="match status" value="1"/>
</dbReference>
<evidence type="ECO:0000313" key="16">
    <source>
        <dbReference type="EnsemblMetazoa" id="SMAR009119-PA"/>
    </source>
</evidence>
<dbReference type="GO" id="GO:0006284">
    <property type="term" value="P:base-excision repair"/>
    <property type="evidence" value="ECO:0007669"/>
    <property type="project" value="TreeGrafter"/>
</dbReference>
<evidence type="ECO:0000256" key="2">
    <source>
        <dbReference type="ARBA" id="ARBA00005548"/>
    </source>
</evidence>
<dbReference type="EMBL" id="JH431872">
    <property type="status" value="NOT_ANNOTATED_CDS"/>
    <property type="molecule type" value="Genomic_DNA"/>
</dbReference>
<dbReference type="PROSITE" id="PS00752">
    <property type="entry name" value="XPA_1"/>
    <property type="match status" value="1"/>
</dbReference>
<dbReference type="GO" id="GO:0000715">
    <property type="term" value="P:nucleotide-excision repair, DNA damage recognition"/>
    <property type="evidence" value="ECO:0007669"/>
    <property type="project" value="TreeGrafter"/>
</dbReference>
<comment type="catalytic activity">
    <reaction evidence="11">
        <text>a 1-acyl-sn-glycero-3-phosphate + an acyl-CoA = a 1,2-diacyl-sn-glycero-3-phosphate + CoA</text>
        <dbReference type="Rhea" id="RHEA:19709"/>
        <dbReference type="ChEBI" id="CHEBI:57287"/>
        <dbReference type="ChEBI" id="CHEBI:57970"/>
        <dbReference type="ChEBI" id="CHEBI:58342"/>
        <dbReference type="ChEBI" id="CHEBI:58608"/>
        <dbReference type="EC" id="2.3.1.51"/>
    </reaction>
</comment>
<comment type="similarity">
    <text evidence="11">Belongs to the 1-acyl-sn-glycerol-3-phosphate acyltransferase family.</text>
</comment>
<dbReference type="SMART" id="SM00563">
    <property type="entry name" value="PlsC"/>
    <property type="match status" value="1"/>
</dbReference>
<dbReference type="InterPro" id="IPR011333">
    <property type="entry name" value="SKP1/BTB/POZ_sf"/>
</dbReference>
<dbReference type="InterPro" id="IPR019786">
    <property type="entry name" value="Zinc_finger_PHD-type_CS"/>
</dbReference>
<feature type="transmembrane region" description="Helical" evidence="13">
    <location>
        <begin position="280"/>
        <end position="297"/>
    </location>
</feature>
<evidence type="ECO:0000313" key="17">
    <source>
        <dbReference type="Proteomes" id="UP000014500"/>
    </source>
</evidence>
<dbReference type="InterPro" id="IPR001965">
    <property type="entry name" value="Znf_PHD"/>
</dbReference>
<evidence type="ECO:0000256" key="3">
    <source>
        <dbReference type="ARBA" id="ARBA00022723"/>
    </source>
</evidence>
<keyword evidence="11" id="KW-0444">Lipid biosynthesis</keyword>
<dbReference type="InterPro" id="IPR013083">
    <property type="entry name" value="Znf_RING/FYVE/PHD"/>
</dbReference>
<keyword evidence="4" id="KW-0227">DNA damage</keyword>
<dbReference type="Gene3D" id="3.30.40.10">
    <property type="entry name" value="Zinc/RING finger domain, C3HC4 (zinc finger)"/>
    <property type="match status" value="1"/>
</dbReference>
<dbReference type="GO" id="GO:0016020">
    <property type="term" value="C:membrane"/>
    <property type="evidence" value="ECO:0007669"/>
    <property type="project" value="InterPro"/>
</dbReference>
<comment type="domain">
    <text evidence="11">The HXXXXD motif is essential for acyltransferase activity and may constitute the binding site for the phosphate moiety of the glycerol-3-phosphate.</text>
</comment>
<feature type="transmembrane region" description="Helical" evidence="13">
    <location>
        <begin position="97"/>
        <end position="115"/>
    </location>
</feature>
<dbReference type="InterPro" id="IPR029147">
    <property type="entry name" value="CFAP77"/>
</dbReference>
<dbReference type="Pfam" id="PF02214">
    <property type="entry name" value="BTB_2"/>
    <property type="match status" value="1"/>
</dbReference>
<keyword evidence="9" id="KW-0539">Nucleus</keyword>
<dbReference type="Proteomes" id="UP000014500">
    <property type="component" value="Unassembled WGS sequence"/>
</dbReference>
<dbReference type="Pfam" id="PF07004">
    <property type="entry name" value="SHIPPO-rpt"/>
    <property type="match status" value="1"/>
</dbReference>
<dbReference type="GO" id="GO:0000110">
    <property type="term" value="C:nucleotide-excision repair factor 1 complex"/>
    <property type="evidence" value="ECO:0007669"/>
    <property type="project" value="TreeGrafter"/>
</dbReference>
<keyword evidence="11" id="KW-0808">Transferase</keyword>
<dbReference type="eggNOG" id="KOG2714">
    <property type="taxonomic scope" value="Eukaryota"/>
</dbReference>
<dbReference type="eggNOG" id="KOG4017">
    <property type="taxonomic scope" value="Eukaryota"/>
</dbReference>
<feature type="transmembrane region" description="Helical" evidence="13">
    <location>
        <begin position="64"/>
        <end position="85"/>
    </location>
</feature>
<dbReference type="GO" id="GO:0008654">
    <property type="term" value="P:phospholipid biosynthetic process"/>
    <property type="evidence" value="ECO:0007669"/>
    <property type="project" value="UniProtKB-KW"/>
</dbReference>
<dbReference type="HOGENOM" id="CLU_241420_0_0_1"/>
<dbReference type="PROSITE" id="PS50016">
    <property type="entry name" value="ZF_PHD_2"/>
    <property type="match status" value="1"/>
</dbReference>
<keyword evidence="13" id="KW-0812">Transmembrane</keyword>
<feature type="domain" description="PHD-type" evidence="14">
    <location>
        <begin position="656"/>
        <end position="705"/>
    </location>
</feature>
<dbReference type="PROSITE" id="PS50097">
    <property type="entry name" value="BTB"/>
    <property type="match status" value="1"/>
</dbReference>
<accession>T1J654</accession>
<keyword evidence="3" id="KW-0479">Metal-binding</keyword>
<comment type="similarity">
    <text evidence="2">Belongs to the XPA family.</text>
</comment>
<dbReference type="SUPFAM" id="SSF46955">
    <property type="entry name" value="Putative DNA-binding domain"/>
    <property type="match status" value="1"/>
</dbReference>
<dbReference type="InterPro" id="IPR010736">
    <property type="entry name" value="SHIPPO-rpt"/>
</dbReference>
<dbReference type="eggNOG" id="KOG4510">
    <property type="taxonomic scope" value="Eukaryota"/>
</dbReference>
<keyword evidence="8" id="KW-0234">DNA repair</keyword>
<keyword evidence="6" id="KW-0862">Zinc</keyword>
<organism evidence="16 17">
    <name type="scientific">Strigamia maritima</name>
    <name type="common">European centipede</name>
    <name type="synonym">Geophilus maritimus</name>
    <dbReference type="NCBI Taxonomy" id="126957"/>
    <lineage>
        <taxon>Eukaryota</taxon>
        <taxon>Metazoa</taxon>
        <taxon>Ecdysozoa</taxon>
        <taxon>Arthropoda</taxon>
        <taxon>Myriapoda</taxon>
        <taxon>Chilopoda</taxon>
        <taxon>Pleurostigmophora</taxon>
        <taxon>Geophilomorpha</taxon>
        <taxon>Linotaeniidae</taxon>
        <taxon>Strigamia</taxon>
    </lineage>
</organism>